<keyword evidence="3" id="KW-1185">Reference proteome</keyword>
<reference evidence="2 3" key="1">
    <citation type="submission" date="2016-07" db="EMBL/GenBank/DDBJ databases">
        <title>Pervasive Adenine N6-methylation of Active Genes in Fungi.</title>
        <authorList>
            <consortium name="DOE Joint Genome Institute"/>
            <person name="Mondo S.J."/>
            <person name="Dannebaum R.O."/>
            <person name="Kuo R.C."/>
            <person name="Labutti K."/>
            <person name="Haridas S."/>
            <person name="Kuo A."/>
            <person name="Salamov A."/>
            <person name="Ahrendt S.R."/>
            <person name="Lipzen A."/>
            <person name="Sullivan W."/>
            <person name="Andreopoulos W.B."/>
            <person name="Clum A."/>
            <person name="Lindquist E."/>
            <person name="Daum C."/>
            <person name="Ramamoorthy G.K."/>
            <person name="Gryganskyi A."/>
            <person name="Culley D."/>
            <person name="Magnuson J.K."/>
            <person name="James T.Y."/>
            <person name="O'Malley M.A."/>
            <person name="Stajich J.E."/>
            <person name="Spatafora J.W."/>
            <person name="Visel A."/>
            <person name="Grigoriev I.V."/>
        </authorList>
    </citation>
    <scope>NUCLEOTIDE SEQUENCE [LARGE SCALE GENOMIC DNA]</scope>
    <source>
        <strain evidence="2 3">CBS 129021</strain>
    </source>
</reference>
<comment type="caution">
    <text evidence="2">The sequence shown here is derived from an EMBL/GenBank/DDBJ whole genome shotgun (WGS) entry which is preliminary data.</text>
</comment>
<keyword evidence="1" id="KW-0472">Membrane</keyword>
<dbReference type="OrthoDB" id="4505272at2759"/>
<evidence type="ECO:0000256" key="1">
    <source>
        <dbReference type="SAM" id="Phobius"/>
    </source>
</evidence>
<dbReference type="InterPro" id="IPR036259">
    <property type="entry name" value="MFS_trans_sf"/>
</dbReference>
<organism evidence="2 3">
    <name type="scientific">Pseudomassariella vexata</name>
    <dbReference type="NCBI Taxonomy" id="1141098"/>
    <lineage>
        <taxon>Eukaryota</taxon>
        <taxon>Fungi</taxon>
        <taxon>Dikarya</taxon>
        <taxon>Ascomycota</taxon>
        <taxon>Pezizomycotina</taxon>
        <taxon>Sordariomycetes</taxon>
        <taxon>Xylariomycetidae</taxon>
        <taxon>Amphisphaeriales</taxon>
        <taxon>Pseudomassariaceae</taxon>
        <taxon>Pseudomassariella</taxon>
    </lineage>
</organism>
<name>A0A1Y2DEX2_9PEZI</name>
<feature type="non-terminal residue" evidence="2">
    <location>
        <position position="1"/>
    </location>
</feature>
<evidence type="ECO:0000313" key="2">
    <source>
        <dbReference type="EMBL" id="ORY57799.1"/>
    </source>
</evidence>
<dbReference type="InParanoid" id="A0A1Y2DEX2"/>
<accession>A0A1Y2DEX2</accession>
<evidence type="ECO:0000313" key="3">
    <source>
        <dbReference type="Proteomes" id="UP000193689"/>
    </source>
</evidence>
<sequence length="102" mass="11501">FSVGERLGRKKSIILSSSFIAIGPAAQIYLCGVLHVILGYIRVQLETHEVSGFFHSYSCIIGNDIDTASAPVWQMETLYAQWRGKLVMIEVMMNIFQFMLVN</sequence>
<dbReference type="Proteomes" id="UP000193689">
    <property type="component" value="Unassembled WGS sequence"/>
</dbReference>
<dbReference type="AlphaFoldDB" id="A0A1Y2DEX2"/>
<dbReference type="EMBL" id="MCFJ01000018">
    <property type="protein sequence ID" value="ORY57799.1"/>
    <property type="molecule type" value="Genomic_DNA"/>
</dbReference>
<proteinExistence type="predicted"/>
<feature type="transmembrane region" description="Helical" evidence="1">
    <location>
        <begin position="12"/>
        <end position="41"/>
    </location>
</feature>
<keyword evidence="1" id="KW-1133">Transmembrane helix</keyword>
<dbReference type="GeneID" id="63773027"/>
<keyword evidence="1" id="KW-0812">Transmembrane</keyword>
<dbReference type="RefSeq" id="XP_040710928.1">
    <property type="nucleotide sequence ID" value="XM_040856815.1"/>
</dbReference>
<gene>
    <name evidence="2" type="ORF">BCR38DRAFT_353790</name>
</gene>
<dbReference type="Gene3D" id="1.20.1250.20">
    <property type="entry name" value="MFS general substrate transporter like domains"/>
    <property type="match status" value="1"/>
</dbReference>
<evidence type="ECO:0008006" key="4">
    <source>
        <dbReference type="Google" id="ProtNLM"/>
    </source>
</evidence>
<protein>
    <recommendedName>
        <fullName evidence="4">Major facilitator superfamily (MFS) profile domain-containing protein</fullName>
    </recommendedName>
</protein>